<dbReference type="GO" id="GO:0009372">
    <property type="term" value="P:quorum sensing"/>
    <property type="evidence" value="ECO:0007669"/>
    <property type="project" value="UniProtKB-KW"/>
</dbReference>
<feature type="transmembrane region" description="Helical" evidence="8">
    <location>
        <begin position="79"/>
        <end position="98"/>
    </location>
</feature>
<dbReference type="InterPro" id="IPR006741">
    <property type="entry name" value="AgrB"/>
</dbReference>
<gene>
    <name evidence="9" type="ORF">C8E03_10673</name>
    <name evidence="10" type="ORF">CG710_005250</name>
</gene>
<dbReference type="Proteomes" id="UP000216411">
    <property type="component" value="Unassembled WGS sequence"/>
</dbReference>
<keyword evidence="1" id="KW-1003">Cell membrane</keyword>
<evidence type="ECO:0000256" key="4">
    <source>
        <dbReference type="ARBA" id="ARBA00022692"/>
    </source>
</evidence>
<dbReference type="SMART" id="SM00793">
    <property type="entry name" value="AgrB"/>
    <property type="match status" value="1"/>
</dbReference>
<keyword evidence="6 8" id="KW-1133">Transmembrane helix</keyword>
<dbReference type="Pfam" id="PF04647">
    <property type="entry name" value="AgrB"/>
    <property type="match status" value="1"/>
</dbReference>
<feature type="transmembrane region" description="Helical" evidence="8">
    <location>
        <begin position="142"/>
        <end position="159"/>
    </location>
</feature>
<dbReference type="OrthoDB" id="9815055at2"/>
<organism evidence="9 12">
    <name type="scientific">Lachnotalea glycerini</name>
    <dbReference type="NCBI Taxonomy" id="1763509"/>
    <lineage>
        <taxon>Bacteria</taxon>
        <taxon>Bacillati</taxon>
        <taxon>Bacillota</taxon>
        <taxon>Clostridia</taxon>
        <taxon>Lachnospirales</taxon>
        <taxon>Lachnospiraceae</taxon>
        <taxon>Lachnotalea</taxon>
    </lineage>
</organism>
<dbReference type="Proteomes" id="UP000247523">
    <property type="component" value="Unassembled WGS sequence"/>
</dbReference>
<proteinExistence type="predicted"/>
<reference evidence="9 12" key="2">
    <citation type="submission" date="2018-05" db="EMBL/GenBank/DDBJ databases">
        <title>Genomic Encyclopedia of Type Strains, Phase IV (KMG-IV): sequencing the most valuable type-strain genomes for metagenomic binning, comparative biology and taxonomic classification.</title>
        <authorList>
            <person name="Goeker M."/>
        </authorList>
    </citation>
    <scope>NUCLEOTIDE SEQUENCE [LARGE SCALE GENOMIC DNA]</scope>
    <source>
        <strain evidence="9 12">DSM 28816</strain>
    </source>
</reference>
<dbReference type="GO" id="GO:0006508">
    <property type="term" value="P:proteolysis"/>
    <property type="evidence" value="ECO:0007669"/>
    <property type="project" value="UniProtKB-KW"/>
</dbReference>
<feature type="transmembrane region" description="Helical" evidence="8">
    <location>
        <begin position="165"/>
        <end position="183"/>
    </location>
</feature>
<evidence type="ECO:0000313" key="11">
    <source>
        <dbReference type="Proteomes" id="UP000216411"/>
    </source>
</evidence>
<dbReference type="EMBL" id="NOKA02000004">
    <property type="protein sequence ID" value="RDY32387.1"/>
    <property type="molecule type" value="Genomic_DNA"/>
</dbReference>
<dbReference type="GO" id="GO:0008233">
    <property type="term" value="F:peptidase activity"/>
    <property type="evidence" value="ECO:0007669"/>
    <property type="project" value="UniProtKB-KW"/>
</dbReference>
<reference evidence="10 11" key="1">
    <citation type="journal article" date="2017" name="Genome Announc.">
        <title>Draft Genome Sequence of a Sporulating and Motile Strain of Lachnotalea glycerini Isolated from Water in Quebec City, Canada.</title>
        <authorList>
            <person name="Maheux A.F."/>
            <person name="Boudreau D.K."/>
            <person name="Berube E."/>
            <person name="Boissinot M."/>
            <person name="Raymond F."/>
            <person name="Brodeur S."/>
            <person name="Corbeil J."/>
            <person name="Isabel S."/>
            <person name="Omar R.F."/>
            <person name="Bergeron M.G."/>
        </authorList>
    </citation>
    <scope>NUCLEOTIDE SEQUENCE [LARGE SCALE GENOMIC DNA]</scope>
    <source>
        <strain evidence="10 11">CCRI-19302</strain>
    </source>
</reference>
<feature type="transmembrane region" description="Helical" evidence="8">
    <location>
        <begin position="104"/>
        <end position="122"/>
    </location>
</feature>
<name>A0A255IL63_9FIRM</name>
<keyword evidence="7 8" id="KW-0472">Membrane</keyword>
<dbReference type="RefSeq" id="WP_094376589.1">
    <property type="nucleotide sequence ID" value="NZ_NOKA02000004.1"/>
</dbReference>
<evidence type="ECO:0000313" key="12">
    <source>
        <dbReference type="Proteomes" id="UP000247523"/>
    </source>
</evidence>
<accession>A0A255IL63</accession>
<evidence type="ECO:0000256" key="7">
    <source>
        <dbReference type="ARBA" id="ARBA00023136"/>
    </source>
</evidence>
<reference evidence="10" key="3">
    <citation type="submission" date="2018-07" db="EMBL/GenBank/DDBJ databases">
        <authorList>
            <person name="Quirk P.G."/>
            <person name="Krulwich T.A."/>
        </authorList>
    </citation>
    <scope>NUCLEOTIDE SEQUENCE</scope>
    <source>
        <strain evidence="10">CCRI-19302</strain>
    </source>
</reference>
<evidence type="ECO:0000313" key="9">
    <source>
        <dbReference type="EMBL" id="PXV89424.1"/>
    </source>
</evidence>
<evidence type="ECO:0000313" key="10">
    <source>
        <dbReference type="EMBL" id="RDY32387.1"/>
    </source>
</evidence>
<dbReference type="EMBL" id="QICS01000006">
    <property type="protein sequence ID" value="PXV89424.1"/>
    <property type="molecule type" value="Genomic_DNA"/>
</dbReference>
<protein>
    <submittedName>
        <fullName evidence="9">Accessory gene regulator B</fullName>
    </submittedName>
    <submittedName>
        <fullName evidence="10">Accessory protein regulator B</fullName>
    </submittedName>
</protein>
<evidence type="ECO:0000256" key="1">
    <source>
        <dbReference type="ARBA" id="ARBA00022475"/>
    </source>
</evidence>
<dbReference type="GO" id="GO:0016020">
    <property type="term" value="C:membrane"/>
    <property type="evidence" value="ECO:0007669"/>
    <property type="project" value="InterPro"/>
</dbReference>
<keyword evidence="3" id="KW-0645">Protease</keyword>
<evidence type="ECO:0000256" key="8">
    <source>
        <dbReference type="SAM" id="Phobius"/>
    </source>
</evidence>
<evidence type="ECO:0000256" key="3">
    <source>
        <dbReference type="ARBA" id="ARBA00022670"/>
    </source>
</evidence>
<keyword evidence="2" id="KW-0673">Quorum sensing</keyword>
<dbReference type="AlphaFoldDB" id="A0A255IL63"/>
<keyword evidence="11" id="KW-1185">Reference proteome</keyword>
<evidence type="ECO:0000256" key="5">
    <source>
        <dbReference type="ARBA" id="ARBA00022801"/>
    </source>
</evidence>
<keyword evidence="4 8" id="KW-0812">Transmembrane</keyword>
<evidence type="ECO:0000256" key="2">
    <source>
        <dbReference type="ARBA" id="ARBA00022654"/>
    </source>
</evidence>
<sequence length="206" mass="23853">MFKWKEYIIDKLILYKVIPQEEADVYQFGLDCLSLKLLHCISYLLIAVCLKLLPELIIIACVLIPLRRNAGGYHARTRLGCYLFSCCFVFFILVVSAINMNQNVWWSAFVLSNVIIFSLCPLDNENKKLDLNERKHFRKKALYILLSADFGSIILTMLHLYHVRNLVICGISAAALLLVLHKISDLWNRKAIDEFINVLLQKSRDF</sequence>
<feature type="transmembrane region" description="Helical" evidence="8">
    <location>
        <begin position="43"/>
        <end position="67"/>
    </location>
</feature>
<comment type="caution">
    <text evidence="9">The sequence shown here is derived from an EMBL/GenBank/DDBJ whole genome shotgun (WGS) entry which is preliminary data.</text>
</comment>
<keyword evidence="5" id="KW-0378">Hydrolase</keyword>
<evidence type="ECO:0000256" key="6">
    <source>
        <dbReference type="ARBA" id="ARBA00022989"/>
    </source>
</evidence>